<dbReference type="PANTHER" id="PTHR42684:SF3">
    <property type="entry name" value="ADENOSYLMETHIONINE-8-AMINO-7-OXONONANOATE AMINOTRANSFERASE"/>
    <property type="match status" value="1"/>
</dbReference>
<evidence type="ECO:0000256" key="2">
    <source>
        <dbReference type="ARBA" id="ARBA00008954"/>
    </source>
</evidence>
<dbReference type="SUPFAM" id="SSF53383">
    <property type="entry name" value="PLP-dependent transferases"/>
    <property type="match status" value="1"/>
</dbReference>
<protein>
    <submittedName>
        <fullName evidence="7">Aspartate aminotransferase family protein</fullName>
    </submittedName>
</protein>
<proteinExistence type="inferred from homology"/>
<evidence type="ECO:0000256" key="4">
    <source>
        <dbReference type="ARBA" id="ARBA00022679"/>
    </source>
</evidence>
<dbReference type="Pfam" id="PF00202">
    <property type="entry name" value="Aminotran_3"/>
    <property type="match status" value="1"/>
</dbReference>
<dbReference type="InterPro" id="IPR015422">
    <property type="entry name" value="PyrdxlP-dep_Trfase_small"/>
</dbReference>
<evidence type="ECO:0000256" key="3">
    <source>
        <dbReference type="ARBA" id="ARBA00022576"/>
    </source>
</evidence>
<evidence type="ECO:0000313" key="7">
    <source>
        <dbReference type="EMBL" id="QJE73103.1"/>
    </source>
</evidence>
<gene>
    <name evidence="7" type="ORF">HHL28_08435</name>
</gene>
<keyword evidence="3 7" id="KW-0032">Aminotransferase</keyword>
<dbReference type="PROSITE" id="PS00600">
    <property type="entry name" value="AA_TRANSFER_CLASS_3"/>
    <property type="match status" value="1"/>
</dbReference>
<accession>A0A858R7D5</accession>
<comment type="similarity">
    <text evidence="2 6">Belongs to the class-III pyridoxal-phosphate-dependent aminotransferase family.</text>
</comment>
<dbReference type="NCBIfam" id="NF004767">
    <property type="entry name" value="PRK06105.1"/>
    <property type="match status" value="1"/>
</dbReference>
<dbReference type="InterPro" id="IPR049704">
    <property type="entry name" value="Aminotrans_3_PPA_site"/>
</dbReference>
<reference evidence="7" key="1">
    <citation type="submission" date="2020-04" db="EMBL/GenBank/DDBJ databases">
        <title>A desert anoxygenic phototrophic bacterium fixes CO2 using RubisCO under aerobic conditions.</title>
        <authorList>
            <person name="Tang K."/>
        </authorList>
    </citation>
    <scope>NUCLEOTIDE SEQUENCE [LARGE SCALE GENOMIC DNA]</scope>
    <source>
        <strain evidence="7">MIMtkB3</strain>
    </source>
</reference>
<dbReference type="Proteomes" id="UP000501891">
    <property type="component" value="Chromosome"/>
</dbReference>
<dbReference type="GO" id="GO:0009102">
    <property type="term" value="P:biotin biosynthetic process"/>
    <property type="evidence" value="ECO:0007669"/>
    <property type="project" value="TreeGrafter"/>
</dbReference>
<keyword evidence="5 6" id="KW-0663">Pyridoxal phosphate</keyword>
<dbReference type="AlphaFoldDB" id="A0A858R7D5"/>
<comment type="cofactor">
    <cofactor evidence="1">
        <name>pyridoxal 5'-phosphate</name>
        <dbReference type="ChEBI" id="CHEBI:597326"/>
    </cofactor>
</comment>
<dbReference type="PIRSF" id="PIRSF000521">
    <property type="entry name" value="Transaminase_4ab_Lys_Orn"/>
    <property type="match status" value="1"/>
</dbReference>
<dbReference type="GO" id="GO:0009448">
    <property type="term" value="P:gamma-aminobutyric acid metabolic process"/>
    <property type="evidence" value="ECO:0007669"/>
    <property type="project" value="TreeGrafter"/>
</dbReference>
<dbReference type="InterPro" id="IPR005814">
    <property type="entry name" value="Aminotrans_3"/>
</dbReference>
<keyword evidence="4" id="KW-0808">Transferase</keyword>
<dbReference type="GO" id="GO:0004015">
    <property type="term" value="F:adenosylmethionine-8-amino-7-oxononanoate transaminase activity"/>
    <property type="evidence" value="ECO:0007669"/>
    <property type="project" value="TreeGrafter"/>
</dbReference>
<dbReference type="PANTHER" id="PTHR42684">
    <property type="entry name" value="ADENOSYLMETHIONINE-8-AMINO-7-OXONONANOATE AMINOTRANSFERASE"/>
    <property type="match status" value="1"/>
</dbReference>
<evidence type="ECO:0000256" key="5">
    <source>
        <dbReference type="ARBA" id="ARBA00022898"/>
    </source>
</evidence>
<organism evidence="7 8">
    <name type="scientific">Aerophototrophica crusticola</name>
    <dbReference type="NCBI Taxonomy" id="1709002"/>
    <lineage>
        <taxon>Bacteria</taxon>
        <taxon>Pseudomonadati</taxon>
        <taxon>Pseudomonadota</taxon>
        <taxon>Alphaproteobacteria</taxon>
        <taxon>Rhodospirillales</taxon>
        <taxon>Rhodospirillaceae</taxon>
        <taxon>Aerophototrophica</taxon>
    </lineage>
</organism>
<name>A0A858R7D5_9PROT</name>
<evidence type="ECO:0000256" key="1">
    <source>
        <dbReference type="ARBA" id="ARBA00001933"/>
    </source>
</evidence>
<dbReference type="Gene3D" id="3.90.1150.10">
    <property type="entry name" value="Aspartate Aminotransferase, domain 1"/>
    <property type="match status" value="1"/>
</dbReference>
<dbReference type="FunFam" id="3.40.640.10:FF:000014">
    <property type="entry name" value="Adenosylmethionine-8-amino-7-oxononanoate aminotransferase, probable"/>
    <property type="match status" value="1"/>
</dbReference>
<sequence length="465" mass="50177">MQAPAHLGNSAASRDIAYHLHPYTNAKAHESVGPLVISGGKGVTVTDDTGKSYIEGVAGLWCTSLGFDEPRLVDAAIAQMRKLPFYHAFAHKSHEPAIDLAEKLVALAPVPMSKAFFACSGSEANDTAIKLVWYYNNALGRPEKKKIIARTKAYHGVTVAAASLTGLPNCHRDFDLPIARVLHTDCPHYYRFGQDGETEEQFATRLADNLEALILREGPETVAAFFAEPVMGAGGVIPPPATYFEKVQAVLAKYDVLLVADEVICGYGRTGNMWGSQTYGMRPDILTSAKALTSAYLPLSAVLVSDAIYKACVAESEKIGVFGHGFTYGGHPVSCAVALETLKIYEERDIVARVRDLSPRMQGTLRRYLDHPLVGEVRGVGLIAGVELVADKATKQPFDPKLNVAGKLVAFAHQHGAILRPIGDTVGFSPPLVINEGELDELLARFGKALDDTADWLVREGVRVA</sequence>
<dbReference type="GO" id="GO:0030170">
    <property type="term" value="F:pyridoxal phosphate binding"/>
    <property type="evidence" value="ECO:0007669"/>
    <property type="project" value="InterPro"/>
</dbReference>
<evidence type="ECO:0000313" key="8">
    <source>
        <dbReference type="Proteomes" id="UP000501891"/>
    </source>
</evidence>
<dbReference type="NCBIfam" id="NF005682">
    <property type="entry name" value="PRK07480.1"/>
    <property type="match status" value="1"/>
</dbReference>
<dbReference type="Gene3D" id="3.40.640.10">
    <property type="entry name" value="Type I PLP-dependent aspartate aminotransferase-like (Major domain)"/>
    <property type="match status" value="1"/>
</dbReference>
<dbReference type="KEGG" id="acru:HHL28_08435"/>
<dbReference type="CDD" id="cd00610">
    <property type="entry name" value="OAT_like"/>
    <property type="match status" value="1"/>
</dbReference>
<dbReference type="InterPro" id="IPR015421">
    <property type="entry name" value="PyrdxlP-dep_Trfase_major"/>
</dbReference>
<evidence type="ECO:0000256" key="6">
    <source>
        <dbReference type="RuleBase" id="RU003560"/>
    </source>
</evidence>
<keyword evidence="8" id="KW-1185">Reference proteome</keyword>
<dbReference type="EMBL" id="CP051775">
    <property type="protein sequence ID" value="QJE73103.1"/>
    <property type="molecule type" value="Genomic_DNA"/>
</dbReference>
<dbReference type="InterPro" id="IPR015424">
    <property type="entry name" value="PyrdxlP-dep_Trfase"/>
</dbReference>